<evidence type="ECO:0000313" key="2">
    <source>
        <dbReference type="EMBL" id="WDI02192.1"/>
    </source>
</evidence>
<dbReference type="Proteomes" id="UP001221519">
    <property type="component" value="Chromosome"/>
</dbReference>
<dbReference type="EMBL" id="CP118101">
    <property type="protein sequence ID" value="WDH82444.1"/>
    <property type="molecule type" value="Genomic_DNA"/>
</dbReference>
<reference evidence="1 4" key="1">
    <citation type="submission" date="2023-02" db="EMBL/GenBank/DDBJ databases">
        <title>Pathogen: clinical or host-associated sample.</title>
        <authorList>
            <person name="Hergert J."/>
            <person name="Casey R."/>
            <person name="Wagner J."/>
            <person name="Young E.L."/>
            <person name="Oakeson K.F."/>
        </authorList>
    </citation>
    <scope>NUCLEOTIDE SEQUENCE</scope>
    <source>
        <strain evidence="2 4">2022CK-00829</strain>
        <strain evidence="1">2022CK-00830</strain>
    </source>
</reference>
<organism evidence="1 3">
    <name type="scientific">Paenibacillus urinalis</name>
    <dbReference type="NCBI Taxonomy" id="521520"/>
    <lineage>
        <taxon>Bacteria</taxon>
        <taxon>Bacillati</taxon>
        <taxon>Bacillota</taxon>
        <taxon>Bacilli</taxon>
        <taxon>Bacillales</taxon>
        <taxon>Paenibacillaceae</taxon>
        <taxon>Paenibacillus</taxon>
    </lineage>
</organism>
<keyword evidence="4" id="KW-1185">Reference proteome</keyword>
<accession>A0AAX3N035</accession>
<dbReference type="AlphaFoldDB" id="A0AAX3N035"/>
<sequence>MTGLKLKTVTAEELTKAYQTLFPQEVKTESDFKETERILGNWLKGYAECPEQKLATTNWCGKVTKALFLALNIKMPRTKKEMLVVLQSHEMDAASQAKLRDVKTHLDEIQNLFLDRMSEQNLSERLKDVKTVPEAFTLLEDNSLSEEERNDLVSSLRMALSDATENFLFEYLLQRGYYKSEEDFCQECSSDSGLIEGEGEPYLDMRLKSEFTIYVQLHSRLFTDENEATAYYNDLTQQFEDRCKEKVFLRVCQLRDDLQTDIEGLEIQWEQAESTDQLDNLRKERLESQLYVTRNILKRVKGIVNDYFGIKDEEQKVIQPAPVQNFSEEKTVVVSFTRTVTMDVPAGADEEIIKVLAAEEYNSLDPEDRNMGPQHASILEYLSVPAASKPLRLSSFYEKDRQQSEVEAIFYSHPRQEFMALRSTGWVPCKMLVS</sequence>
<dbReference type="Proteomes" id="UP001220962">
    <property type="component" value="Chromosome"/>
</dbReference>
<dbReference type="RefSeq" id="WP_274337706.1">
    <property type="nucleotide sequence ID" value="NZ_CP118101.1"/>
</dbReference>
<evidence type="ECO:0000313" key="3">
    <source>
        <dbReference type="Proteomes" id="UP001220962"/>
    </source>
</evidence>
<evidence type="ECO:0000313" key="1">
    <source>
        <dbReference type="EMBL" id="WDH82444.1"/>
    </source>
</evidence>
<name>A0AAX3N035_9BACL</name>
<evidence type="ECO:0000313" key="4">
    <source>
        <dbReference type="Proteomes" id="UP001221519"/>
    </source>
</evidence>
<evidence type="ECO:0008006" key="5">
    <source>
        <dbReference type="Google" id="ProtNLM"/>
    </source>
</evidence>
<proteinExistence type="predicted"/>
<gene>
    <name evidence="1" type="ORF">PUW23_23860</name>
    <name evidence="2" type="ORF">PUW25_23855</name>
</gene>
<protein>
    <recommendedName>
        <fullName evidence="5">DUF3375 domain-containing protein</fullName>
    </recommendedName>
</protein>
<dbReference type="EMBL" id="CP118108">
    <property type="protein sequence ID" value="WDI02192.1"/>
    <property type="molecule type" value="Genomic_DNA"/>
</dbReference>